<dbReference type="GO" id="GO:0046872">
    <property type="term" value="F:metal ion binding"/>
    <property type="evidence" value="ECO:0007669"/>
    <property type="project" value="UniProtKB-KW"/>
</dbReference>
<dbReference type="Gene3D" id="3.40.190.10">
    <property type="entry name" value="Periplasmic binding protein-like II"/>
    <property type="match status" value="2"/>
</dbReference>
<dbReference type="InterPro" id="IPR005950">
    <property type="entry name" value="ModA"/>
</dbReference>
<dbReference type="GO" id="GO:0030973">
    <property type="term" value="F:molybdate ion binding"/>
    <property type="evidence" value="ECO:0007669"/>
    <property type="project" value="InterPro"/>
</dbReference>
<dbReference type="InterPro" id="IPR044084">
    <property type="entry name" value="AvModA-like_subst-bd"/>
</dbReference>
<sequence>MYLILKSTSLEKLSLVLIVFLLGFFASPRLPVAQVRTSAPIILAAANVRLPLEEIAVHFERLSKIKPKIIYGSSGNFYQQILNGGKFDLFLSADEHFIDLLQEKKVVQLGSVVYAKGRLVIWVSKRAFSEPVKLEAIQNTLLSSKVMRIAIANPNLAPYGKATEQVLRKWGIWQDVQKKIIMGENVGQVAQFALSGSVEIAFLPVSYTMQAEMQKNAYVLPIPDDLYAPLMQKMALLSKQSEANDFYQFILDQQNKKIWEKYGYTVP</sequence>
<protein>
    <submittedName>
        <fullName evidence="5">Molybdate transport system substrate-binding protein</fullName>
    </submittedName>
</protein>
<feature type="binding site" evidence="4">
    <location>
        <position position="74"/>
    </location>
    <ligand>
        <name>molybdate</name>
        <dbReference type="ChEBI" id="CHEBI:36264"/>
    </ligand>
</feature>
<dbReference type="AlphaFoldDB" id="A0A1W1ZIS0"/>
<gene>
    <name evidence="5" type="ORF">SAMN06296008_105171</name>
</gene>
<keyword evidence="2 4" id="KW-0479">Metal-binding</keyword>
<evidence type="ECO:0000256" key="4">
    <source>
        <dbReference type="PIRSR" id="PIRSR004846-1"/>
    </source>
</evidence>
<dbReference type="NCBIfam" id="TIGR01256">
    <property type="entry name" value="modA"/>
    <property type="match status" value="1"/>
</dbReference>
<keyword evidence="4" id="KW-0500">Molybdenum</keyword>
<feature type="binding site" evidence="4">
    <location>
        <position position="186"/>
    </location>
    <ligand>
        <name>molybdate</name>
        <dbReference type="ChEBI" id="CHEBI:36264"/>
    </ligand>
</feature>
<organism evidence="5 6">
    <name type="scientific">Polynucleobacter kasalickyi</name>
    <dbReference type="NCBI Taxonomy" id="1938817"/>
    <lineage>
        <taxon>Bacteria</taxon>
        <taxon>Pseudomonadati</taxon>
        <taxon>Pseudomonadota</taxon>
        <taxon>Betaproteobacteria</taxon>
        <taxon>Burkholderiales</taxon>
        <taxon>Burkholderiaceae</taxon>
        <taxon>Polynucleobacter</taxon>
    </lineage>
</organism>
<dbReference type="PIRSF" id="PIRSF004846">
    <property type="entry name" value="ModA"/>
    <property type="match status" value="1"/>
</dbReference>
<dbReference type="EMBL" id="FWXJ01000005">
    <property type="protein sequence ID" value="SMC48276.1"/>
    <property type="molecule type" value="Genomic_DNA"/>
</dbReference>
<keyword evidence="3" id="KW-0732">Signal</keyword>
<evidence type="ECO:0000256" key="3">
    <source>
        <dbReference type="ARBA" id="ARBA00022729"/>
    </source>
</evidence>
<keyword evidence="6" id="KW-1185">Reference proteome</keyword>
<name>A0A1W1ZIS0_9BURK</name>
<dbReference type="InterPro" id="IPR050682">
    <property type="entry name" value="ModA/WtpA"/>
</dbReference>
<dbReference type="STRING" id="1938817.SAMN06296008_105171"/>
<dbReference type="PANTHER" id="PTHR30632">
    <property type="entry name" value="MOLYBDATE-BINDING PERIPLASMIC PROTEIN"/>
    <property type="match status" value="1"/>
</dbReference>
<dbReference type="Proteomes" id="UP000192708">
    <property type="component" value="Unassembled WGS sequence"/>
</dbReference>
<dbReference type="CDD" id="cd13539">
    <property type="entry name" value="PBP2_AvModA"/>
    <property type="match status" value="1"/>
</dbReference>
<feature type="binding site" evidence="4">
    <location>
        <position position="207"/>
    </location>
    <ligand>
        <name>molybdate</name>
        <dbReference type="ChEBI" id="CHEBI:36264"/>
    </ligand>
</feature>
<comment type="similarity">
    <text evidence="1">Belongs to the bacterial solute-binding protein ModA family.</text>
</comment>
<proteinExistence type="inferred from homology"/>
<dbReference type="PANTHER" id="PTHR30632:SF14">
    <property type="entry name" value="TUNGSTATE_MOLYBDATE_CHROMATE-BINDING PROTEIN MODA"/>
    <property type="match status" value="1"/>
</dbReference>
<evidence type="ECO:0000313" key="5">
    <source>
        <dbReference type="EMBL" id="SMC48276.1"/>
    </source>
</evidence>
<evidence type="ECO:0000313" key="6">
    <source>
        <dbReference type="Proteomes" id="UP000192708"/>
    </source>
</evidence>
<evidence type="ECO:0000256" key="1">
    <source>
        <dbReference type="ARBA" id="ARBA00009175"/>
    </source>
</evidence>
<evidence type="ECO:0000256" key="2">
    <source>
        <dbReference type="ARBA" id="ARBA00022723"/>
    </source>
</evidence>
<accession>A0A1W1ZIS0</accession>
<dbReference type="Pfam" id="PF13531">
    <property type="entry name" value="SBP_bac_11"/>
    <property type="match status" value="1"/>
</dbReference>
<dbReference type="GO" id="GO:0015689">
    <property type="term" value="P:molybdate ion transport"/>
    <property type="evidence" value="ECO:0007669"/>
    <property type="project" value="InterPro"/>
</dbReference>
<dbReference type="SUPFAM" id="SSF53850">
    <property type="entry name" value="Periplasmic binding protein-like II"/>
    <property type="match status" value="1"/>
</dbReference>
<reference evidence="5 6" key="1">
    <citation type="submission" date="2017-04" db="EMBL/GenBank/DDBJ databases">
        <authorList>
            <person name="Afonso C.L."/>
            <person name="Miller P.J."/>
            <person name="Scott M.A."/>
            <person name="Spackman E."/>
            <person name="Goraichik I."/>
            <person name="Dimitrov K.M."/>
            <person name="Suarez D.L."/>
            <person name="Swayne D.E."/>
        </authorList>
    </citation>
    <scope>NUCLEOTIDE SEQUENCE [LARGE SCALE GENOMIC DNA]</scope>
    <source>
        <strain evidence="5 6">VK13</strain>
    </source>
</reference>